<dbReference type="AlphaFoldDB" id="A0A0D3H5R6"/>
<name>A0A0D3H5R6_9ORYZ</name>
<sequence length="163" mass="18472">MARPAVRCAVALRARLTVARLQRRAGCGRRRVVMPCGGVYPILVCIGEFRLYHDGGCREKPQSARRRRLQVGNGGFRRDSHKRNEEDARNSFLQFNLQDVKRIPEFLTLLLPLSPVELSTDNVLRNPPATRSSPRESHNSTKVETQSLRVGSLHYLILQSTVQ</sequence>
<feature type="region of interest" description="Disordered" evidence="1">
    <location>
        <begin position="121"/>
        <end position="145"/>
    </location>
</feature>
<evidence type="ECO:0000313" key="3">
    <source>
        <dbReference type="Proteomes" id="UP000026960"/>
    </source>
</evidence>
<proteinExistence type="predicted"/>
<organism evidence="2">
    <name type="scientific">Oryza barthii</name>
    <dbReference type="NCBI Taxonomy" id="65489"/>
    <lineage>
        <taxon>Eukaryota</taxon>
        <taxon>Viridiplantae</taxon>
        <taxon>Streptophyta</taxon>
        <taxon>Embryophyta</taxon>
        <taxon>Tracheophyta</taxon>
        <taxon>Spermatophyta</taxon>
        <taxon>Magnoliopsida</taxon>
        <taxon>Liliopsida</taxon>
        <taxon>Poales</taxon>
        <taxon>Poaceae</taxon>
        <taxon>BOP clade</taxon>
        <taxon>Oryzoideae</taxon>
        <taxon>Oryzeae</taxon>
        <taxon>Oryzinae</taxon>
        <taxon>Oryza</taxon>
    </lineage>
</organism>
<accession>A0A0D3H5R6</accession>
<dbReference type="Proteomes" id="UP000026960">
    <property type="component" value="Chromosome 9"/>
</dbReference>
<dbReference type="EnsemblPlants" id="OBART09G06940.1">
    <property type="protein sequence ID" value="OBART09G06940.1"/>
    <property type="gene ID" value="OBART09G06940"/>
</dbReference>
<dbReference type="HOGENOM" id="CLU_1629608_0_0_1"/>
<dbReference type="Gramene" id="OBART09G06940.1">
    <property type="protein sequence ID" value="OBART09G06940.1"/>
    <property type="gene ID" value="OBART09G06940"/>
</dbReference>
<dbReference type="PaxDb" id="65489-OBART09G06940.1"/>
<protein>
    <submittedName>
        <fullName evidence="2">Uncharacterized protein</fullName>
    </submittedName>
</protein>
<reference evidence="2" key="1">
    <citation type="journal article" date="2009" name="Rice">
        <title>De Novo Next Generation Sequencing of Plant Genomes.</title>
        <authorList>
            <person name="Rounsley S."/>
            <person name="Marri P.R."/>
            <person name="Yu Y."/>
            <person name="He R."/>
            <person name="Sisneros N."/>
            <person name="Goicoechea J.L."/>
            <person name="Lee S.J."/>
            <person name="Angelova A."/>
            <person name="Kudrna D."/>
            <person name="Luo M."/>
            <person name="Affourtit J."/>
            <person name="Desany B."/>
            <person name="Knight J."/>
            <person name="Niazi F."/>
            <person name="Egholm M."/>
            <person name="Wing R.A."/>
        </authorList>
    </citation>
    <scope>NUCLEOTIDE SEQUENCE [LARGE SCALE GENOMIC DNA]</scope>
    <source>
        <strain evidence="2">cv. IRGC 105608</strain>
    </source>
</reference>
<keyword evidence="3" id="KW-1185">Reference proteome</keyword>
<evidence type="ECO:0000256" key="1">
    <source>
        <dbReference type="SAM" id="MobiDB-lite"/>
    </source>
</evidence>
<evidence type="ECO:0000313" key="2">
    <source>
        <dbReference type="EnsemblPlants" id="OBART09G06940.1"/>
    </source>
</evidence>
<reference evidence="2" key="2">
    <citation type="submission" date="2015-03" db="UniProtKB">
        <authorList>
            <consortium name="EnsemblPlants"/>
        </authorList>
    </citation>
    <scope>IDENTIFICATION</scope>
</reference>